<evidence type="ECO:0000313" key="2">
    <source>
        <dbReference type="EMBL" id="VVD01383.1"/>
    </source>
</evidence>
<reference evidence="2 3" key="1">
    <citation type="submission" date="2017-07" db="EMBL/GenBank/DDBJ databases">
        <authorList>
            <person name="Talla V."/>
            <person name="Backstrom N."/>
        </authorList>
    </citation>
    <scope>NUCLEOTIDE SEQUENCE [LARGE SCALE GENOMIC DNA]</scope>
</reference>
<name>A0A5E4QUK3_9NEOP</name>
<feature type="compositionally biased region" description="Polar residues" evidence="1">
    <location>
        <begin position="741"/>
        <end position="785"/>
    </location>
</feature>
<evidence type="ECO:0000313" key="3">
    <source>
        <dbReference type="Proteomes" id="UP000324832"/>
    </source>
</evidence>
<gene>
    <name evidence="2" type="ORF">LSINAPIS_LOCUS11815</name>
</gene>
<organism evidence="2 3">
    <name type="scientific">Leptidea sinapis</name>
    <dbReference type="NCBI Taxonomy" id="189913"/>
    <lineage>
        <taxon>Eukaryota</taxon>
        <taxon>Metazoa</taxon>
        <taxon>Ecdysozoa</taxon>
        <taxon>Arthropoda</taxon>
        <taxon>Hexapoda</taxon>
        <taxon>Insecta</taxon>
        <taxon>Pterygota</taxon>
        <taxon>Neoptera</taxon>
        <taxon>Endopterygota</taxon>
        <taxon>Lepidoptera</taxon>
        <taxon>Glossata</taxon>
        <taxon>Ditrysia</taxon>
        <taxon>Papilionoidea</taxon>
        <taxon>Pieridae</taxon>
        <taxon>Dismorphiinae</taxon>
        <taxon>Leptidea</taxon>
    </lineage>
</organism>
<feature type="compositionally biased region" description="Polar residues" evidence="1">
    <location>
        <begin position="818"/>
        <end position="856"/>
    </location>
</feature>
<dbReference type="AlphaFoldDB" id="A0A5E4QUK3"/>
<feature type="compositionally biased region" description="Basic and acidic residues" evidence="1">
    <location>
        <begin position="802"/>
        <end position="817"/>
    </location>
</feature>
<feature type="compositionally biased region" description="Basic and acidic residues" evidence="1">
    <location>
        <begin position="141"/>
        <end position="155"/>
    </location>
</feature>
<accession>A0A5E4QUK3</accession>
<keyword evidence="3" id="KW-1185">Reference proteome</keyword>
<protein>
    <submittedName>
        <fullName evidence="2">Uncharacterized protein</fullName>
    </submittedName>
</protein>
<evidence type="ECO:0000256" key="1">
    <source>
        <dbReference type="SAM" id="MobiDB-lite"/>
    </source>
</evidence>
<proteinExistence type="predicted"/>
<dbReference type="Proteomes" id="UP000324832">
    <property type="component" value="Unassembled WGS sequence"/>
</dbReference>
<feature type="compositionally biased region" description="Basic residues" evidence="1">
    <location>
        <begin position="457"/>
        <end position="472"/>
    </location>
</feature>
<feature type="region of interest" description="Disordered" evidence="1">
    <location>
        <begin position="132"/>
        <end position="155"/>
    </location>
</feature>
<sequence length="1078" mass="124416">MASPVFSVVRFHFIMDGDTEDRFLVHGLYDAGPAVTLHNCSHSGPEIDRRGVEVTNYQKFTPRKAAEDIASTRETLSMNRHNVSENSETIGSKLNRRSCLCHTECKKQPLKLLEESKDLNVQKEVWTGYNITSSTNLNPNRRNDNSEMRSKQAKQEIKKRFREFEKWKQNEEYFANNENYDKNHHIKSYIQNWLQDTAGMCLSSKSLRELSQKLISNLDLDEIRNTNTLLKSEYLSNENLRHKGMIWLNTNPVILSSNTKENMKDLKKSFQKITSSNTEDSKIRKKYNCTIDDWLQQVIERKNTQTDAPVKKDFIHNLLRKLKKRPESCHFSSLHKEIWKWLKSLTHENIVGDEYLKKVAILLTRTITDIVTAHADEIVAENDVNYWLVLISDLLGAEISDTNTQHFIKIIQKRIRNESFCRESEIQDCGQNNISLSRNVKAEKKSISTCIDNEKNSRKKSSSKSYSKRKSSIIKKLRTHTNLQGKEIELIADAIAKTLKELSLSKSQQDLYTKKTLLEIISEPDSGNYKNIIKCCKERVFARYKSHNSLCSGSGVINHSGSSKAQPKISTPHDDLSKTTFKIHIESDFHEEPSYNNTNKAHIIMDHDLSQSLSRKQEKRKTTSQKELLNKFHCKEPYNKDKIKGSIKKLTALKELLNESTQRQCFVREHLLKTNNIEETNYKSFENDISFKKAPQKKDLLKKLLNENNICKEINDSTKEGANKELTIKYRPGDSIKIFNNHGSANKTSSLSKQYETSTPQKELSSLSYPPLKSVNSADTYNQSNEDLHPSKDLSSTVQKEMSNKLVDKEPSKDENRNTTPRIHFQSISKEPFSTTSYMKESNNNQSLREPSILSQTGIRIPRPQKENFRKTYSTISSDPTSIQSYTPKNRDITYQTLENDPGLRKASQIKNMLVHCLNEMDRKTANGNKKCNLVSNSKSMFQNIKDLLSKWLNDINLSSINEKMVDILAQDILDRQKYLQISNSVPSYNEEQNYLKRQIFKRFNNVANDKDLSQALQNTSDLFDKLKSHLQIYRLISKKSFNTRKSFEQIIGSIDNTLSFIRTVIPGPVKRSFAAIW</sequence>
<dbReference type="EMBL" id="FZQP02005332">
    <property type="protein sequence ID" value="VVD01383.1"/>
    <property type="molecule type" value="Genomic_DNA"/>
</dbReference>
<feature type="region of interest" description="Disordered" evidence="1">
    <location>
        <begin position="739"/>
        <end position="856"/>
    </location>
</feature>
<feature type="region of interest" description="Disordered" evidence="1">
    <location>
        <begin position="453"/>
        <end position="472"/>
    </location>
</feature>